<evidence type="ECO:0000256" key="2">
    <source>
        <dbReference type="ARBA" id="ARBA00022490"/>
    </source>
</evidence>
<dbReference type="CDD" id="cd01108">
    <property type="entry name" value="HTH_CueR"/>
    <property type="match status" value="1"/>
</dbReference>
<proteinExistence type="predicted"/>
<accession>A0ABY7C708</accession>
<evidence type="ECO:0000256" key="4">
    <source>
        <dbReference type="ARBA" id="ARBA00023125"/>
    </source>
</evidence>
<dbReference type="Pfam" id="PF00376">
    <property type="entry name" value="MerR"/>
    <property type="match status" value="1"/>
</dbReference>
<dbReference type="InterPro" id="IPR047057">
    <property type="entry name" value="MerR_fam"/>
</dbReference>
<protein>
    <submittedName>
        <fullName evidence="7">Cu(I)-responsive transcriptional regulator</fullName>
    </submittedName>
</protein>
<name>A0ABY7C708_9HYPH</name>
<dbReference type="EMBL" id="CP114030">
    <property type="protein sequence ID" value="WAP71531.1"/>
    <property type="molecule type" value="Genomic_DNA"/>
</dbReference>
<keyword evidence="8" id="KW-1185">Reference proteome</keyword>
<keyword evidence="2" id="KW-0963">Cytoplasm</keyword>
<dbReference type="InterPro" id="IPR015358">
    <property type="entry name" value="Tscrpt_reg_MerR_DNA-bd"/>
</dbReference>
<dbReference type="Proteomes" id="UP001164020">
    <property type="component" value="Plasmid unnamed2"/>
</dbReference>
<comment type="subcellular location">
    <subcellularLocation>
        <location evidence="1">Cytoplasm</location>
    </subcellularLocation>
</comment>
<keyword evidence="5" id="KW-0804">Transcription</keyword>
<dbReference type="InterPro" id="IPR000551">
    <property type="entry name" value="MerR-type_HTH_dom"/>
</dbReference>
<keyword evidence="4" id="KW-0238">DNA-binding</keyword>
<dbReference type="RefSeq" id="WP_083591645.1">
    <property type="nucleotide sequence ID" value="NZ_CP114030.1"/>
</dbReference>
<organism evidence="7 8">
    <name type="scientific">Jiella pelagia</name>
    <dbReference type="NCBI Taxonomy" id="2986949"/>
    <lineage>
        <taxon>Bacteria</taxon>
        <taxon>Pseudomonadati</taxon>
        <taxon>Pseudomonadota</taxon>
        <taxon>Alphaproteobacteria</taxon>
        <taxon>Hyphomicrobiales</taxon>
        <taxon>Aurantimonadaceae</taxon>
        <taxon>Jiella</taxon>
    </lineage>
</organism>
<dbReference type="SUPFAM" id="SSF46955">
    <property type="entry name" value="Putative DNA-binding domain"/>
    <property type="match status" value="1"/>
</dbReference>
<dbReference type="Pfam" id="PF09278">
    <property type="entry name" value="MerR-DNA-bind"/>
    <property type="match status" value="1"/>
</dbReference>
<gene>
    <name evidence="7" type="primary">cueR</name>
    <name evidence="7" type="ORF">OH818_28350</name>
</gene>
<feature type="domain" description="HTH merR-type" evidence="6">
    <location>
        <begin position="1"/>
        <end position="69"/>
    </location>
</feature>
<dbReference type="PROSITE" id="PS50937">
    <property type="entry name" value="HTH_MERR_2"/>
    <property type="match status" value="1"/>
</dbReference>
<dbReference type="InterPro" id="IPR009061">
    <property type="entry name" value="DNA-bd_dom_put_sf"/>
</dbReference>
<dbReference type="PANTHER" id="PTHR30204">
    <property type="entry name" value="REDOX-CYCLING DRUG-SENSING TRANSCRIPTIONAL ACTIVATOR SOXR"/>
    <property type="match status" value="1"/>
</dbReference>
<evidence type="ECO:0000256" key="3">
    <source>
        <dbReference type="ARBA" id="ARBA00023015"/>
    </source>
</evidence>
<evidence type="ECO:0000313" key="8">
    <source>
        <dbReference type="Proteomes" id="UP001164020"/>
    </source>
</evidence>
<dbReference type="Gene3D" id="1.10.1660.10">
    <property type="match status" value="1"/>
</dbReference>
<evidence type="ECO:0000313" key="7">
    <source>
        <dbReference type="EMBL" id="WAP71531.1"/>
    </source>
</evidence>
<dbReference type="PANTHER" id="PTHR30204:SF94">
    <property type="entry name" value="HEAVY METAL-DEPENDENT TRANSCRIPTIONAL REGULATOR HI_0293-RELATED"/>
    <property type="match status" value="1"/>
</dbReference>
<dbReference type="SMART" id="SM00422">
    <property type="entry name" value="HTH_MERR"/>
    <property type="match status" value="1"/>
</dbReference>
<reference evidence="7" key="1">
    <citation type="submission" date="2022-12" db="EMBL/GenBank/DDBJ databases">
        <title>Jiella pelagia sp. nov., isolated from phosphonate enriched culture of Northwest Pacific surface seawater.</title>
        <authorList>
            <person name="Shin D.Y."/>
            <person name="Hwang C.Y."/>
        </authorList>
    </citation>
    <scope>NUCLEOTIDE SEQUENCE</scope>
    <source>
        <strain evidence="7">HL-NP1</strain>
        <plasmid evidence="7">unnamed2</plasmid>
    </source>
</reference>
<keyword evidence="3" id="KW-0805">Transcription regulation</keyword>
<keyword evidence="7" id="KW-0614">Plasmid</keyword>
<dbReference type="PRINTS" id="PR00040">
    <property type="entry name" value="HTHMERR"/>
</dbReference>
<dbReference type="InterPro" id="IPR011789">
    <property type="entry name" value="CueR"/>
</dbReference>
<evidence type="ECO:0000259" key="6">
    <source>
        <dbReference type="PROSITE" id="PS50937"/>
    </source>
</evidence>
<dbReference type="NCBIfam" id="TIGR02044">
    <property type="entry name" value="CueR"/>
    <property type="match status" value="1"/>
</dbReference>
<geneLocation type="plasmid" evidence="7 8">
    <name>unnamed2</name>
</geneLocation>
<evidence type="ECO:0000256" key="5">
    <source>
        <dbReference type="ARBA" id="ARBA00023163"/>
    </source>
</evidence>
<sequence length="137" mass="15356">MNIGETAAASNVSAKMIRYYESIELIPSAVRSQAGYRVYSEAEVHTLRFIHRARELGFSIADIRRLLALWQDKNRSSAEVKAIALEYIDELQKKAASLEAVRDSLQHLADSCHGDDRPECPILDDLSGQGEERTSLH</sequence>
<evidence type="ECO:0000256" key="1">
    <source>
        <dbReference type="ARBA" id="ARBA00004496"/>
    </source>
</evidence>